<feature type="compositionally biased region" description="Basic and acidic residues" evidence="3">
    <location>
        <begin position="137"/>
        <end position="147"/>
    </location>
</feature>
<proteinExistence type="inferred from homology"/>
<dbReference type="Pfam" id="PF02033">
    <property type="entry name" value="RBFA"/>
    <property type="match status" value="1"/>
</dbReference>
<dbReference type="NCBIfam" id="NF001802">
    <property type="entry name" value="PRK00521.2-5"/>
    <property type="match status" value="1"/>
</dbReference>
<dbReference type="NCBIfam" id="TIGR00082">
    <property type="entry name" value="rbfA"/>
    <property type="match status" value="1"/>
</dbReference>
<evidence type="ECO:0000256" key="3">
    <source>
        <dbReference type="SAM" id="MobiDB-lite"/>
    </source>
</evidence>
<dbReference type="PANTHER" id="PTHR33515:SF1">
    <property type="entry name" value="RIBOSOME-BINDING FACTOR A, CHLOROPLASTIC-RELATED"/>
    <property type="match status" value="1"/>
</dbReference>
<dbReference type="EMBL" id="JBHTMA010000040">
    <property type="protein sequence ID" value="MFD1228153.1"/>
    <property type="molecule type" value="Genomic_DNA"/>
</dbReference>
<dbReference type="PANTHER" id="PTHR33515">
    <property type="entry name" value="RIBOSOME-BINDING FACTOR A, CHLOROPLASTIC-RELATED"/>
    <property type="match status" value="1"/>
</dbReference>
<dbReference type="PROSITE" id="PS01319">
    <property type="entry name" value="RBFA"/>
    <property type="match status" value="1"/>
</dbReference>
<protein>
    <recommendedName>
        <fullName evidence="2">Ribosome-binding factor A</fullName>
    </recommendedName>
</protein>
<dbReference type="HAMAP" id="MF_00003">
    <property type="entry name" value="RbfA"/>
    <property type="match status" value="1"/>
</dbReference>
<organism evidence="4 5">
    <name type="scientific">Pseudochrobactrum kiredjianiae</name>
    <dbReference type="NCBI Taxonomy" id="386305"/>
    <lineage>
        <taxon>Bacteria</taxon>
        <taxon>Pseudomonadati</taxon>
        <taxon>Pseudomonadota</taxon>
        <taxon>Alphaproteobacteria</taxon>
        <taxon>Hyphomicrobiales</taxon>
        <taxon>Brucellaceae</taxon>
        <taxon>Pseudochrobactrum</taxon>
    </lineage>
</organism>
<comment type="function">
    <text evidence="2">One of several proteins that assist in the late maturation steps of the functional core of the 30S ribosomal subunit. Associates with free 30S ribosomal subunits (but not with 30S subunits that are part of 70S ribosomes or polysomes). Required for efficient processing of 16S rRNA. May interact with the 5'-terminal helix region of 16S rRNA.</text>
</comment>
<feature type="region of interest" description="Disordered" evidence="3">
    <location>
        <begin position="123"/>
        <end position="147"/>
    </location>
</feature>
<evidence type="ECO:0000313" key="5">
    <source>
        <dbReference type="Proteomes" id="UP001597263"/>
    </source>
</evidence>
<dbReference type="RefSeq" id="WP_289384526.1">
    <property type="nucleotide sequence ID" value="NZ_JAUCBM010000001.1"/>
</dbReference>
<dbReference type="InterPro" id="IPR020053">
    <property type="entry name" value="Ribosome-bd_factorA_CS"/>
</dbReference>
<reference evidence="5" key="1">
    <citation type="journal article" date="2019" name="Int. J. Syst. Evol. Microbiol.">
        <title>The Global Catalogue of Microorganisms (GCM) 10K type strain sequencing project: providing services to taxonomists for standard genome sequencing and annotation.</title>
        <authorList>
            <consortium name="The Broad Institute Genomics Platform"/>
            <consortium name="The Broad Institute Genome Sequencing Center for Infectious Disease"/>
            <person name="Wu L."/>
            <person name="Ma J."/>
        </authorList>
    </citation>
    <scope>NUCLEOTIDE SEQUENCE [LARGE SCALE GENOMIC DNA]</scope>
    <source>
        <strain evidence="5">CCUG 49584</strain>
    </source>
</reference>
<evidence type="ECO:0000256" key="1">
    <source>
        <dbReference type="ARBA" id="ARBA00022517"/>
    </source>
</evidence>
<dbReference type="InterPro" id="IPR023799">
    <property type="entry name" value="RbfA_dom_sf"/>
</dbReference>
<gene>
    <name evidence="2 4" type="primary">rbfA</name>
    <name evidence="4" type="ORF">ACFQ35_13495</name>
</gene>
<comment type="caution">
    <text evidence="4">The sequence shown here is derived from an EMBL/GenBank/DDBJ whole genome shotgun (WGS) entry which is preliminary data.</text>
</comment>
<keyword evidence="5" id="KW-1185">Reference proteome</keyword>
<name>A0ABW3V590_9HYPH</name>
<dbReference type="InterPro" id="IPR015946">
    <property type="entry name" value="KH_dom-like_a/b"/>
</dbReference>
<comment type="subunit">
    <text evidence="2">Monomer. Binds 30S ribosomal subunits, but not 50S ribosomal subunits or 70S ribosomes.</text>
</comment>
<keyword evidence="2" id="KW-0963">Cytoplasm</keyword>
<keyword evidence="1 2" id="KW-0690">Ribosome biogenesis</keyword>
<dbReference type="Proteomes" id="UP001597263">
    <property type="component" value="Unassembled WGS sequence"/>
</dbReference>
<dbReference type="SUPFAM" id="SSF89919">
    <property type="entry name" value="Ribosome-binding factor A, RbfA"/>
    <property type="match status" value="1"/>
</dbReference>
<accession>A0ABW3V590</accession>
<evidence type="ECO:0000256" key="2">
    <source>
        <dbReference type="HAMAP-Rule" id="MF_00003"/>
    </source>
</evidence>
<comment type="subcellular location">
    <subcellularLocation>
        <location evidence="2">Cytoplasm</location>
    </subcellularLocation>
</comment>
<dbReference type="InterPro" id="IPR000238">
    <property type="entry name" value="RbfA"/>
</dbReference>
<evidence type="ECO:0000313" key="4">
    <source>
        <dbReference type="EMBL" id="MFD1228153.1"/>
    </source>
</evidence>
<comment type="similarity">
    <text evidence="2">Belongs to the RbfA family.</text>
</comment>
<sequence>MSRFTSTGPSQRQLRVGEQVRHAVAQILSRGEIRDDVLNNTVVSITEVRMSPDLKIATCFISIVGNTDVQTVIKALANHAKFLRGRVAPQLRQMKYMPEFRFRPDTSFDNFAKIDALLRSPEVARDLQHDESDDSDTDTHTENENNG</sequence>
<dbReference type="Gene3D" id="3.30.300.20">
    <property type="match status" value="1"/>
</dbReference>